<gene>
    <name evidence="2" type="ORF">SAMN05414137_103370</name>
</gene>
<feature type="region of interest" description="Disordered" evidence="1">
    <location>
        <begin position="237"/>
        <end position="257"/>
    </location>
</feature>
<keyword evidence="3" id="KW-1185">Reference proteome</keyword>
<organism evidence="2 3">
    <name type="scientific">Streptacidiphilus jiangxiensis</name>
    <dbReference type="NCBI Taxonomy" id="235985"/>
    <lineage>
        <taxon>Bacteria</taxon>
        <taxon>Bacillati</taxon>
        <taxon>Actinomycetota</taxon>
        <taxon>Actinomycetes</taxon>
        <taxon>Kitasatosporales</taxon>
        <taxon>Streptomycetaceae</taxon>
        <taxon>Streptacidiphilus</taxon>
    </lineage>
</organism>
<dbReference type="STRING" id="235985.SAMN05414137_103370"/>
<sequence>MSAVLFDEDFRTGSTGAPAGDALPVDRWAVRPGGDGVARRTAPGLLVVPEAVDPVSGHPAFTAAAASPMPRWSAFSRPDDTGSFGLTGPDGRRRLRVQAELAVTVHGPADSASAALLAVDRVAGAVFGLSLTGTSVSALYERLPSPSGADPFDLPRRVGDGVPGRMVRCALELDDTEVRFEVDGVVVRTEPSGGADRLLLGLATYAVEPRGQGLELTVGRFTVNGFDLASRSAEVPLSTLPSSRSVDDENGGRHDGG</sequence>
<dbReference type="RefSeq" id="WP_042454719.1">
    <property type="nucleotide sequence ID" value="NZ_BBPN01000034.1"/>
</dbReference>
<dbReference type="InterPro" id="IPR045727">
    <property type="entry name" value="DUF6081"/>
</dbReference>
<dbReference type="EMBL" id="FOAZ01000003">
    <property type="protein sequence ID" value="SEK75874.1"/>
    <property type="molecule type" value="Genomic_DNA"/>
</dbReference>
<dbReference type="Proteomes" id="UP000183015">
    <property type="component" value="Unassembled WGS sequence"/>
</dbReference>
<evidence type="ECO:0000313" key="2">
    <source>
        <dbReference type="EMBL" id="SEK75874.1"/>
    </source>
</evidence>
<evidence type="ECO:0000256" key="1">
    <source>
        <dbReference type="SAM" id="MobiDB-lite"/>
    </source>
</evidence>
<dbReference type="AlphaFoldDB" id="A0A1H7JN95"/>
<name>A0A1H7JN95_STRJI</name>
<dbReference type="Pfam" id="PF19559">
    <property type="entry name" value="DUF6081"/>
    <property type="match status" value="1"/>
</dbReference>
<reference evidence="3" key="1">
    <citation type="submission" date="2016-10" db="EMBL/GenBank/DDBJ databases">
        <authorList>
            <person name="Varghese N."/>
        </authorList>
    </citation>
    <scope>NUCLEOTIDE SEQUENCE [LARGE SCALE GENOMIC DNA]</scope>
    <source>
        <strain evidence="3">DSM 45096 / BCRC 16803 / CGMCC 4.1857 / CIP 109030 / JCM 12277 / KCTC 19219 / NBRC 100920 / 33214</strain>
    </source>
</reference>
<evidence type="ECO:0000313" key="3">
    <source>
        <dbReference type="Proteomes" id="UP000183015"/>
    </source>
</evidence>
<feature type="compositionally biased region" description="Basic and acidic residues" evidence="1">
    <location>
        <begin position="245"/>
        <end position="257"/>
    </location>
</feature>
<proteinExistence type="predicted"/>
<protein>
    <submittedName>
        <fullName evidence="2">Uncharacterized protein</fullName>
    </submittedName>
</protein>
<accession>A0A1H7JN95</accession>